<dbReference type="Pfam" id="PF00248">
    <property type="entry name" value="Aldo_ket_red"/>
    <property type="match status" value="1"/>
</dbReference>
<dbReference type="Proteomes" id="UP000298416">
    <property type="component" value="Unassembled WGS sequence"/>
</dbReference>
<dbReference type="InterPro" id="IPR036812">
    <property type="entry name" value="NAD(P)_OxRdtase_dom_sf"/>
</dbReference>
<organism evidence="2">
    <name type="scientific">Salvia splendens</name>
    <name type="common">Scarlet sage</name>
    <dbReference type="NCBI Taxonomy" id="180675"/>
    <lineage>
        <taxon>Eukaryota</taxon>
        <taxon>Viridiplantae</taxon>
        <taxon>Streptophyta</taxon>
        <taxon>Embryophyta</taxon>
        <taxon>Tracheophyta</taxon>
        <taxon>Spermatophyta</taxon>
        <taxon>Magnoliopsida</taxon>
        <taxon>eudicotyledons</taxon>
        <taxon>Gunneridae</taxon>
        <taxon>Pentapetalae</taxon>
        <taxon>asterids</taxon>
        <taxon>lamiids</taxon>
        <taxon>Lamiales</taxon>
        <taxon>Lamiaceae</taxon>
        <taxon>Nepetoideae</taxon>
        <taxon>Mentheae</taxon>
        <taxon>Salviinae</taxon>
        <taxon>Salvia</taxon>
        <taxon>Salvia subgen. Calosphace</taxon>
        <taxon>core Calosphace</taxon>
    </lineage>
</organism>
<dbReference type="PROSITE" id="PS00063">
    <property type="entry name" value="ALDOKETO_REDUCTASE_3"/>
    <property type="match status" value="1"/>
</dbReference>
<dbReference type="Gene3D" id="3.20.20.100">
    <property type="entry name" value="NADP-dependent oxidoreductase domain"/>
    <property type="match status" value="1"/>
</dbReference>
<evidence type="ECO:0000313" key="2">
    <source>
        <dbReference type="EMBL" id="KAG6400810.1"/>
    </source>
</evidence>
<protein>
    <recommendedName>
        <fullName evidence="1">NADP-dependent oxidoreductase domain-containing protein</fullName>
    </recommendedName>
</protein>
<reference evidence="2" key="2">
    <citation type="submission" date="2020-08" db="EMBL/GenBank/DDBJ databases">
        <title>Plant Genome Project.</title>
        <authorList>
            <person name="Zhang R.-G."/>
        </authorList>
    </citation>
    <scope>NUCLEOTIDE SEQUENCE</scope>
    <source>
        <strain evidence="2">Huo1</strain>
        <tissue evidence="2">Leaf</tissue>
    </source>
</reference>
<dbReference type="EMBL" id="PNBA02000014">
    <property type="protein sequence ID" value="KAG6400810.1"/>
    <property type="molecule type" value="Genomic_DNA"/>
</dbReference>
<name>A0A8X8WTQ0_SALSN</name>
<dbReference type="InterPro" id="IPR020471">
    <property type="entry name" value="AKR"/>
</dbReference>
<dbReference type="SUPFAM" id="SSF51430">
    <property type="entry name" value="NAD(P)-linked oxidoreductase"/>
    <property type="match status" value="1"/>
</dbReference>
<evidence type="ECO:0000259" key="1">
    <source>
        <dbReference type="Pfam" id="PF00248"/>
    </source>
</evidence>
<feature type="domain" description="NADP-dependent oxidoreductase" evidence="1">
    <location>
        <begin position="7"/>
        <end position="187"/>
    </location>
</feature>
<dbReference type="InterPro" id="IPR018170">
    <property type="entry name" value="Aldo/ket_reductase_CS"/>
</dbReference>
<dbReference type="PANTHER" id="PTHR11732">
    <property type="entry name" value="ALDO/KETO REDUCTASE"/>
    <property type="match status" value="1"/>
</dbReference>
<comment type="caution">
    <text evidence="2">The sequence shown here is derived from an EMBL/GenBank/DDBJ whole genome shotgun (WGS) entry which is preliminary data.</text>
</comment>
<keyword evidence="3" id="KW-1185">Reference proteome</keyword>
<dbReference type="GO" id="GO:0016491">
    <property type="term" value="F:oxidoreductase activity"/>
    <property type="evidence" value="ECO:0007669"/>
    <property type="project" value="InterPro"/>
</dbReference>
<accession>A0A8X8WTQ0</accession>
<sequence length="213" mass="24483">MIFFCNRKLGLDYVNLYMIHWPVSIKVDSSDNSIKIVKFEMKEIWEEMEKCCRMGLAKSIGVSNFSTTKLSALLQIATIQPAVNQVEMNVGWQQQKMLEYCKEKGIHVSAYSPLGSSWGSNAVMENSILNHIAGSLNKTIAQVALRWICEQGASMIVKSFNRERMRENLQVFDWKLRDEDGEKIKDIPQNRVVKGVEFDVEHKSVEELWDGEM</sequence>
<reference evidence="2" key="1">
    <citation type="submission" date="2018-01" db="EMBL/GenBank/DDBJ databases">
        <authorList>
            <person name="Mao J.F."/>
        </authorList>
    </citation>
    <scope>NUCLEOTIDE SEQUENCE</scope>
    <source>
        <strain evidence="2">Huo1</strain>
        <tissue evidence="2">Leaf</tissue>
    </source>
</reference>
<gene>
    <name evidence="2" type="ORF">SASPL_137653</name>
</gene>
<dbReference type="InterPro" id="IPR023210">
    <property type="entry name" value="NADP_OxRdtase_dom"/>
</dbReference>
<evidence type="ECO:0000313" key="3">
    <source>
        <dbReference type="Proteomes" id="UP000298416"/>
    </source>
</evidence>
<dbReference type="PROSITE" id="PS00062">
    <property type="entry name" value="ALDOKETO_REDUCTASE_2"/>
    <property type="match status" value="1"/>
</dbReference>
<dbReference type="AlphaFoldDB" id="A0A8X8WTQ0"/>
<dbReference type="PRINTS" id="PR00069">
    <property type="entry name" value="ALDKETRDTASE"/>
</dbReference>
<proteinExistence type="predicted"/>